<dbReference type="SMART" id="SM00388">
    <property type="entry name" value="HisKA"/>
    <property type="match status" value="1"/>
</dbReference>
<name>A0A6J4K2R5_9CHLR</name>
<dbReference type="InterPro" id="IPR005467">
    <property type="entry name" value="His_kinase_dom"/>
</dbReference>
<dbReference type="FunFam" id="3.30.565.10:FF:000010">
    <property type="entry name" value="Sensor histidine kinase RcsC"/>
    <property type="match status" value="1"/>
</dbReference>
<dbReference type="SMART" id="SM00065">
    <property type="entry name" value="GAF"/>
    <property type="match status" value="3"/>
</dbReference>
<dbReference type="GO" id="GO:0005886">
    <property type="term" value="C:plasma membrane"/>
    <property type="evidence" value="ECO:0007669"/>
    <property type="project" value="TreeGrafter"/>
</dbReference>
<feature type="domain" description="Histidine kinase" evidence="9">
    <location>
        <begin position="548"/>
        <end position="776"/>
    </location>
</feature>
<dbReference type="GO" id="GO:0000155">
    <property type="term" value="F:phosphorelay sensor kinase activity"/>
    <property type="evidence" value="ECO:0007669"/>
    <property type="project" value="InterPro"/>
</dbReference>
<evidence type="ECO:0000256" key="3">
    <source>
        <dbReference type="ARBA" id="ARBA00012438"/>
    </source>
</evidence>
<dbReference type="AlphaFoldDB" id="A0A6J4K2R5"/>
<dbReference type="SMART" id="SM00387">
    <property type="entry name" value="HATPase_c"/>
    <property type="match status" value="1"/>
</dbReference>
<evidence type="ECO:0000256" key="1">
    <source>
        <dbReference type="ARBA" id="ARBA00000085"/>
    </source>
</evidence>
<sequence length="785" mass="85156">MQRKMRGARHGIRKPRHALPSGGLSLSQFAVVVSVIAAAPNADAALAAVVRGAAELFHARRCTVVLHPSPDRSARLVAQYPPSPPGSPAGPATLSDAVLRQRVAGEARPLIARPDGGQIPDEIRGWMGDHRLRLLVLAPFFAWGTARGWLVIESERPPAFEEEVGRTVTQALAAQAGQILSSLRLAAIIRAQQEQLRRQTAVLDDLIKIRDQMRLHLDPNRLLHELAVMVSRRLDNARTLLLLVGEDGHRLLVAGAVRIEPALIEQWATEPPRWAGVAPLMDQSFKRSHAYVVPAELARRVLPISESDLLLLPLLSREDRVLGFLAMEAPAARRLDDVLQVLEAFVIQAAVALENSRLYATQHNLAIELSALYDTAVALSSQLDLPVVLETIVQRAVQLVRADTGALYLLQPEVNELELTVVYNLAFELRGARLQLGEGLAGRAAATARTQVIGDYGTWEGRSTKFESAGFHAVLAVPLLEQGEVVGVLDLLHQVPGVQFEERDIYIAKLFAAQAAVAVRNARLYASVEQRNVELQQANRVKSEFIANMSHELRTPMNSIIGYTDMLLEGAYGALAPNALDPLHRVKRNAVDLLGQINDLLDLSKLEAGHFVLEPQIFLFADLLLSVTEAIEPLARQKGLSWTASVDAGVPRMMVADSGRLRQILVNLLGNAVKFTRAGSVELACSVEPGMPHQGLGVAALVYRVRDTGIGIAGDQIHLIWDAFHQVDGSASRGFGGTGLGLTIVRRLVGIMGGSIDVQSQLGQGTTFTVRIPIVLPQPDAGAQR</sequence>
<keyword evidence="7" id="KW-0902">Two-component regulatory system</keyword>
<reference evidence="10" key="1">
    <citation type="submission" date="2020-02" db="EMBL/GenBank/DDBJ databases">
        <authorList>
            <person name="Meier V. D."/>
        </authorList>
    </citation>
    <scope>NUCLEOTIDE SEQUENCE</scope>
    <source>
        <strain evidence="10">AVDCRST_MAG26</strain>
    </source>
</reference>
<accession>A0A6J4K2R5</accession>
<evidence type="ECO:0000256" key="6">
    <source>
        <dbReference type="ARBA" id="ARBA00022777"/>
    </source>
</evidence>
<keyword evidence="5" id="KW-0808">Transferase</keyword>
<dbReference type="PROSITE" id="PS50109">
    <property type="entry name" value="HIS_KIN"/>
    <property type="match status" value="1"/>
</dbReference>
<dbReference type="Gene3D" id="3.30.450.40">
    <property type="match status" value="3"/>
</dbReference>
<dbReference type="InterPro" id="IPR003594">
    <property type="entry name" value="HATPase_dom"/>
</dbReference>
<dbReference type="InterPro" id="IPR004358">
    <property type="entry name" value="Sig_transdc_His_kin-like_C"/>
</dbReference>
<evidence type="ECO:0000256" key="4">
    <source>
        <dbReference type="ARBA" id="ARBA00022553"/>
    </source>
</evidence>
<evidence type="ECO:0000256" key="7">
    <source>
        <dbReference type="ARBA" id="ARBA00023012"/>
    </source>
</evidence>
<dbReference type="SUPFAM" id="SSF55781">
    <property type="entry name" value="GAF domain-like"/>
    <property type="match status" value="3"/>
</dbReference>
<dbReference type="PANTHER" id="PTHR43047:SF72">
    <property type="entry name" value="OSMOSENSING HISTIDINE PROTEIN KINASE SLN1"/>
    <property type="match status" value="1"/>
</dbReference>
<dbReference type="Gene3D" id="1.10.287.130">
    <property type="match status" value="1"/>
</dbReference>
<dbReference type="InterPro" id="IPR029016">
    <property type="entry name" value="GAF-like_dom_sf"/>
</dbReference>
<dbReference type="EMBL" id="CADCTK010001017">
    <property type="protein sequence ID" value="CAA9293836.1"/>
    <property type="molecule type" value="Genomic_DNA"/>
</dbReference>
<dbReference type="InterPro" id="IPR003018">
    <property type="entry name" value="GAF"/>
</dbReference>
<evidence type="ECO:0000256" key="2">
    <source>
        <dbReference type="ARBA" id="ARBA00006402"/>
    </source>
</evidence>
<evidence type="ECO:0000313" key="10">
    <source>
        <dbReference type="EMBL" id="CAA9293836.1"/>
    </source>
</evidence>
<dbReference type="EC" id="2.7.13.3" evidence="3"/>
<gene>
    <name evidence="10" type="ORF">AVDCRST_MAG26-4305</name>
</gene>
<dbReference type="InterPro" id="IPR036097">
    <property type="entry name" value="HisK_dim/P_sf"/>
</dbReference>
<dbReference type="SUPFAM" id="SSF47384">
    <property type="entry name" value="Homodimeric domain of signal transducing histidine kinase"/>
    <property type="match status" value="1"/>
</dbReference>
<comment type="similarity">
    <text evidence="2">In the N-terminal section; belongs to the phytochrome family.</text>
</comment>
<keyword evidence="4" id="KW-0597">Phosphoprotein</keyword>
<dbReference type="PANTHER" id="PTHR43047">
    <property type="entry name" value="TWO-COMPONENT HISTIDINE PROTEIN KINASE"/>
    <property type="match status" value="1"/>
</dbReference>
<proteinExistence type="inferred from homology"/>
<organism evidence="10">
    <name type="scientific">uncultured Chloroflexia bacterium</name>
    <dbReference type="NCBI Taxonomy" id="1672391"/>
    <lineage>
        <taxon>Bacteria</taxon>
        <taxon>Bacillati</taxon>
        <taxon>Chloroflexota</taxon>
        <taxon>Chloroflexia</taxon>
        <taxon>environmental samples</taxon>
    </lineage>
</organism>
<evidence type="ECO:0000256" key="5">
    <source>
        <dbReference type="ARBA" id="ARBA00022679"/>
    </source>
</evidence>
<dbReference type="SUPFAM" id="SSF55874">
    <property type="entry name" value="ATPase domain of HSP90 chaperone/DNA topoisomerase II/histidine kinase"/>
    <property type="match status" value="1"/>
</dbReference>
<dbReference type="Pfam" id="PF00512">
    <property type="entry name" value="HisKA"/>
    <property type="match status" value="1"/>
</dbReference>
<protein>
    <recommendedName>
        <fullName evidence="8">Circadian input-output histidine kinase CikA</fullName>
        <ecNumber evidence="3">2.7.13.3</ecNumber>
    </recommendedName>
</protein>
<comment type="catalytic activity">
    <reaction evidence="1">
        <text>ATP + protein L-histidine = ADP + protein N-phospho-L-histidine.</text>
        <dbReference type="EC" id="2.7.13.3"/>
    </reaction>
</comment>
<evidence type="ECO:0000259" key="9">
    <source>
        <dbReference type="PROSITE" id="PS50109"/>
    </source>
</evidence>
<dbReference type="InterPro" id="IPR036890">
    <property type="entry name" value="HATPase_C_sf"/>
</dbReference>
<evidence type="ECO:0000256" key="8">
    <source>
        <dbReference type="ARBA" id="ARBA00074306"/>
    </source>
</evidence>
<dbReference type="GO" id="GO:0009927">
    <property type="term" value="F:histidine phosphotransfer kinase activity"/>
    <property type="evidence" value="ECO:0007669"/>
    <property type="project" value="TreeGrafter"/>
</dbReference>
<dbReference type="InterPro" id="IPR003661">
    <property type="entry name" value="HisK_dim/P_dom"/>
</dbReference>
<dbReference type="PRINTS" id="PR00344">
    <property type="entry name" value="BCTRLSENSOR"/>
</dbReference>
<dbReference type="Pfam" id="PF02518">
    <property type="entry name" value="HATPase_c"/>
    <property type="match status" value="1"/>
</dbReference>
<dbReference type="Gene3D" id="3.30.565.10">
    <property type="entry name" value="Histidine kinase-like ATPase, C-terminal domain"/>
    <property type="match status" value="1"/>
</dbReference>
<dbReference type="Pfam" id="PF01590">
    <property type="entry name" value="GAF"/>
    <property type="match status" value="2"/>
</dbReference>
<keyword evidence="6" id="KW-0418">Kinase</keyword>
<dbReference type="CDD" id="cd00082">
    <property type="entry name" value="HisKA"/>
    <property type="match status" value="1"/>
</dbReference>